<dbReference type="Proteomes" id="UP001596174">
    <property type="component" value="Unassembled WGS sequence"/>
</dbReference>
<comment type="caution">
    <text evidence="2">The sequence shown here is derived from an EMBL/GenBank/DDBJ whole genome shotgun (WGS) entry which is preliminary data.</text>
</comment>
<gene>
    <name evidence="2" type="ORF">ACFP3V_12385</name>
</gene>
<dbReference type="CDD" id="cd02440">
    <property type="entry name" value="AdoMet_MTases"/>
    <property type="match status" value="1"/>
</dbReference>
<keyword evidence="2" id="KW-0808">Transferase</keyword>
<accession>A0ABW1G1H0</accession>
<dbReference type="GO" id="GO:0032259">
    <property type="term" value="P:methylation"/>
    <property type="evidence" value="ECO:0007669"/>
    <property type="project" value="UniProtKB-KW"/>
</dbReference>
<proteinExistence type="predicted"/>
<dbReference type="GO" id="GO:0102208">
    <property type="term" value="F:2-polyprenyl-6-hydroxyphenol methylase activity"/>
    <property type="evidence" value="ECO:0007669"/>
    <property type="project" value="UniProtKB-EC"/>
</dbReference>
<dbReference type="Pfam" id="PF13649">
    <property type="entry name" value="Methyltransf_25"/>
    <property type="match status" value="1"/>
</dbReference>
<evidence type="ECO:0000313" key="3">
    <source>
        <dbReference type="Proteomes" id="UP001596174"/>
    </source>
</evidence>
<protein>
    <submittedName>
        <fullName evidence="2">Class I SAM-dependent methyltransferase</fullName>
        <ecNumber evidence="2">2.1.1.222</ecNumber>
        <ecNumber evidence="2">2.1.1.64</ecNumber>
    </submittedName>
</protein>
<evidence type="ECO:0000259" key="1">
    <source>
        <dbReference type="Pfam" id="PF13649"/>
    </source>
</evidence>
<keyword evidence="3" id="KW-1185">Reference proteome</keyword>
<evidence type="ECO:0000313" key="2">
    <source>
        <dbReference type="EMBL" id="MFC5908007.1"/>
    </source>
</evidence>
<dbReference type="RefSeq" id="WP_380582995.1">
    <property type="nucleotide sequence ID" value="NZ_JBHSQJ010000047.1"/>
</dbReference>
<dbReference type="EC" id="2.1.1.222" evidence="2"/>
<name>A0ABW1G1H0_9ACTN</name>
<dbReference type="InterPro" id="IPR041698">
    <property type="entry name" value="Methyltransf_25"/>
</dbReference>
<dbReference type="Gene3D" id="3.40.50.150">
    <property type="entry name" value="Vaccinia Virus protein VP39"/>
    <property type="match status" value="1"/>
</dbReference>
<reference evidence="3" key="1">
    <citation type="journal article" date="2019" name="Int. J. Syst. Evol. Microbiol.">
        <title>The Global Catalogue of Microorganisms (GCM) 10K type strain sequencing project: providing services to taxonomists for standard genome sequencing and annotation.</title>
        <authorList>
            <consortium name="The Broad Institute Genomics Platform"/>
            <consortium name="The Broad Institute Genome Sequencing Center for Infectious Disease"/>
            <person name="Wu L."/>
            <person name="Ma J."/>
        </authorList>
    </citation>
    <scope>NUCLEOTIDE SEQUENCE [LARGE SCALE GENOMIC DNA]</scope>
    <source>
        <strain evidence="3">JCM 4816</strain>
    </source>
</reference>
<dbReference type="GO" id="GO:0061542">
    <property type="term" value="F:3-demethylubiquinol 3-O-methyltransferase activity"/>
    <property type="evidence" value="ECO:0007669"/>
    <property type="project" value="UniProtKB-EC"/>
</dbReference>
<organism evidence="2 3">
    <name type="scientific">Streptacidiphilus monticola</name>
    <dbReference type="NCBI Taxonomy" id="2161674"/>
    <lineage>
        <taxon>Bacteria</taxon>
        <taxon>Bacillati</taxon>
        <taxon>Actinomycetota</taxon>
        <taxon>Actinomycetes</taxon>
        <taxon>Kitasatosporales</taxon>
        <taxon>Streptomycetaceae</taxon>
        <taxon>Streptacidiphilus</taxon>
    </lineage>
</organism>
<dbReference type="EMBL" id="JBHSQJ010000047">
    <property type="protein sequence ID" value="MFC5908007.1"/>
    <property type="molecule type" value="Genomic_DNA"/>
</dbReference>
<dbReference type="InterPro" id="IPR029063">
    <property type="entry name" value="SAM-dependent_MTases_sf"/>
</dbReference>
<dbReference type="EC" id="2.1.1.64" evidence="2"/>
<dbReference type="SUPFAM" id="SSF53335">
    <property type="entry name" value="S-adenosyl-L-methionine-dependent methyltransferases"/>
    <property type="match status" value="1"/>
</dbReference>
<keyword evidence="2" id="KW-0489">Methyltransferase</keyword>
<feature type="domain" description="Methyltransferase" evidence="1">
    <location>
        <begin position="41"/>
        <end position="131"/>
    </location>
</feature>
<sequence length="199" mass="20827">MTGVAVSARVDAAAATQGRPVRPLCRRALDLAGPGDGRLALDLGCGRGVEASAMLAEGWRVWALDRAPGAGELVRAGVAGAERLTVVRGALQDVELPAAELVHASYSLPFLPPADFGPVWQRVRGSLAPGGLLAVTLFGAGDTRHDRTDLTLLGRRQARELFLGLEVLAFDDRAAEGTRAGGGSEGPGRVFEVIARRMR</sequence>